<sequence>MLDEQFAAVLRRHLKYLKPTQELKGSDDLKALGLDSMASIDLLLDLEEALGIMLPDTMLTENTFSTADALWALLSEMTSQTA</sequence>
<accession>A0A4Y8Q8M7</accession>
<dbReference type="OrthoDB" id="3395095at2"/>
<keyword evidence="3" id="KW-1185">Reference proteome</keyword>
<feature type="domain" description="Carrier" evidence="1">
    <location>
        <begin position="1"/>
        <end position="78"/>
    </location>
</feature>
<proteinExistence type="predicted"/>
<dbReference type="EMBL" id="MYFO01000005">
    <property type="protein sequence ID" value="TFE90245.1"/>
    <property type="molecule type" value="Genomic_DNA"/>
</dbReference>
<dbReference type="InterPro" id="IPR036736">
    <property type="entry name" value="ACP-like_sf"/>
</dbReference>
<dbReference type="Proteomes" id="UP000298246">
    <property type="component" value="Unassembled WGS sequence"/>
</dbReference>
<dbReference type="Pfam" id="PF00550">
    <property type="entry name" value="PP-binding"/>
    <property type="match status" value="1"/>
</dbReference>
<evidence type="ECO:0000313" key="2">
    <source>
        <dbReference type="EMBL" id="TFE90245.1"/>
    </source>
</evidence>
<organism evidence="2 3">
    <name type="scientific">Paenibacillus athensensis</name>
    <dbReference type="NCBI Taxonomy" id="1967502"/>
    <lineage>
        <taxon>Bacteria</taxon>
        <taxon>Bacillati</taxon>
        <taxon>Bacillota</taxon>
        <taxon>Bacilli</taxon>
        <taxon>Bacillales</taxon>
        <taxon>Paenibacillaceae</taxon>
        <taxon>Paenibacillus</taxon>
    </lineage>
</organism>
<evidence type="ECO:0000313" key="3">
    <source>
        <dbReference type="Proteomes" id="UP000298246"/>
    </source>
</evidence>
<comment type="caution">
    <text evidence="2">The sequence shown here is derived from an EMBL/GenBank/DDBJ whole genome shotgun (WGS) entry which is preliminary data.</text>
</comment>
<dbReference type="Gene3D" id="1.10.1200.10">
    <property type="entry name" value="ACP-like"/>
    <property type="match status" value="1"/>
</dbReference>
<evidence type="ECO:0000259" key="1">
    <source>
        <dbReference type="PROSITE" id="PS50075"/>
    </source>
</evidence>
<dbReference type="AlphaFoldDB" id="A0A4Y8Q8M7"/>
<dbReference type="RefSeq" id="WP_134750802.1">
    <property type="nucleotide sequence ID" value="NZ_MYFO02000001.1"/>
</dbReference>
<dbReference type="SUPFAM" id="SSF47336">
    <property type="entry name" value="ACP-like"/>
    <property type="match status" value="1"/>
</dbReference>
<dbReference type="PROSITE" id="PS50075">
    <property type="entry name" value="CARRIER"/>
    <property type="match status" value="1"/>
</dbReference>
<gene>
    <name evidence="2" type="ORF">B5M42_06150</name>
</gene>
<protein>
    <recommendedName>
        <fullName evidence="1">Carrier domain-containing protein</fullName>
    </recommendedName>
</protein>
<name>A0A4Y8Q8M7_9BACL</name>
<dbReference type="InterPro" id="IPR009081">
    <property type="entry name" value="PP-bd_ACP"/>
</dbReference>
<reference evidence="2 3" key="1">
    <citation type="submission" date="2017-03" db="EMBL/GenBank/DDBJ databases">
        <title>Isolation of Levoglucosan Utilizing Bacteria.</title>
        <authorList>
            <person name="Arya A.S."/>
        </authorList>
    </citation>
    <scope>NUCLEOTIDE SEQUENCE [LARGE SCALE GENOMIC DNA]</scope>
    <source>
        <strain evidence="2 3">MEC069</strain>
    </source>
</reference>